<accession>A0A1R2CTE1</accession>
<organism evidence="1 2">
    <name type="scientific">Stentor coeruleus</name>
    <dbReference type="NCBI Taxonomy" id="5963"/>
    <lineage>
        <taxon>Eukaryota</taxon>
        <taxon>Sar</taxon>
        <taxon>Alveolata</taxon>
        <taxon>Ciliophora</taxon>
        <taxon>Postciliodesmatophora</taxon>
        <taxon>Heterotrichea</taxon>
        <taxon>Heterotrichida</taxon>
        <taxon>Stentoridae</taxon>
        <taxon>Stentor</taxon>
    </lineage>
</organism>
<keyword evidence="2" id="KW-1185">Reference proteome</keyword>
<protein>
    <submittedName>
        <fullName evidence="1">Uncharacterized protein</fullName>
    </submittedName>
</protein>
<reference evidence="1 2" key="1">
    <citation type="submission" date="2016-11" db="EMBL/GenBank/DDBJ databases">
        <title>The macronuclear genome of Stentor coeruleus: a giant cell with tiny introns.</title>
        <authorList>
            <person name="Slabodnick M."/>
            <person name="Ruby J.G."/>
            <person name="Reiff S.B."/>
            <person name="Swart E.C."/>
            <person name="Gosai S."/>
            <person name="Prabakaran S."/>
            <person name="Witkowska E."/>
            <person name="Larue G.E."/>
            <person name="Fisher S."/>
            <person name="Freeman R.M."/>
            <person name="Gunawardena J."/>
            <person name="Chu W."/>
            <person name="Stover N.A."/>
            <person name="Gregory B.D."/>
            <person name="Nowacki M."/>
            <person name="Derisi J."/>
            <person name="Roy S.W."/>
            <person name="Marshall W.F."/>
            <person name="Sood P."/>
        </authorList>
    </citation>
    <scope>NUCLEOTIDE SEQUENCE [LARGE SCALE GENOMIC DNA]</scope>
    <source>
        <strain evidence="1">WM001</strain>
    </source>
</reference>
<comment type="caution">
    <text evidence="1">The sequence shown here is derived from an EMBL/GenBank/DDBJ whole genome shotgun (WGS) entry which is preliminary data.</text>
</comment>
<dbReference type="Proteomes" id="UP000187209">
    <property type="component" value="Unassembled WGS sequence"/>
</dbReference>
<gene>
    <name evidence="1" type="ORF">SteCoe_4996</name>
</gene>
<evidence type="ECO:0000313" key="2">
    <source>
        <dbReference type="Proteomes" id="UP000187209"/>
    </source>
</evidence>
<proteinExistence type="predicted"/>
<dbReference type="PANTHER" id="PTHR34894:SF5">
    <property type="entry name" value="EF-HAND DOMAIN-CONTAINING PROTEIN"/>
    <property type="match status" value="1"/>
</dbReference>
<name>A0A1R2CTE1_9CILI</name>
<evidence type="ECO:0000313" key="1">
    <source>
        <dbReference type="EMBL" id="OMJ92230.1"/>
    </source>
</evidence>
<dbReference type="PANTHER" id="PTHR34894">
    <property type="entry name" value="SAM-DEPENDENT METHYLTRANSFERASE RSMI, CONSERVED SITE"/>
    <property type="match status" value="1"/>
</dbReference>
<dbReference type="EMBL" id="MPUH01000065">
    <property type="protein sequence ID" value="OMJ92230.1"/>
    <property type="molecule type" value="Genomic_DNA"/>
</dbReference>
<dbReference type="AlphaFoldDB" id="A0A1R2CTE1"/>
<sequence>MNQNHSVKHIIRQGCFDLQGYNPKSSKLPTLNLKKIRSVTPEFLAQASDSQRGLQSFLHQFIPSQTPQLIKNPVSQLKESKIQMPNDIISLKSLINANSDPFVGQISEEKTTTSSNRNQLIMMEKWLNDMISKYTNECEVIYTACMIEVLKDVYLQCSNRGRLIWKLFEGMKVYWEKETKKHEEKVNARENKIIVELKEIIKKLENDVSFFKSGMDDYLNKYMISDEKVILLQKEVSILRQIIQRFTQEYHIHPIDFNKVCELVIEDVADGSKRSQQKIINSVLPKSRKSKAVQTDEILIVKTSNKQIQATVHMRNSSATTELAMFEASTQTNFRKRKHKQFYICKQGDLPILNRYKTRTDGKKSRGRAHISFLEDDERLNDEQNLFMDNRDNESSLPFLKSTGFDDSPNRYNDTIGSNGLDSRAYSACSCKSSSVDSIDLVLAEGQRSSRSPTKNYIRAFTPGPHKKNRYSHHRKPVFQKLLSPALEVLNECAKANSKKLAAESSLSIRTLLKTIDSMFLSSIPSIRNRSFKSFLQHVFLKLSNKYSLKKMREKRLKDLIASSIKYKDLQMPKLFLRVIGAGKCVGLSNYSYHTFKIMLQIINYINSHTTGPSVIEINGRKMCPKSKALDCAKEIFTKRLDSGDLIRLLSYIESHSKSDSYGLQKEGIVDYEWLLNYMVYTFDYYEKQILTGLSIALNAITFNKLAICITKGEFLLAFKTFHSVVDKTLEDPLIVKIYPFLNPNVPMTALISVSVAEKIALFRGLFKPKYIDRFRKHWVKNINEAHIDRLNYLVSNIDNKWLYEITKEFWQKKIQFIKSSKDVELSFAIFSIEIDRIMGLIKNNINI</sequence>